<dbReference type="GO" id="GO:0031011">
    <property type="term" value="C:Ino80 complex"/>
    <property type="evidence" value="ECO:0007669"/>
    <property type="project" value="EnsemblFungi"/>
</dbReference>
<dbReference type="VEuPathDB" id="FungiDB:B1J91_I04972g"/>
<dbReference type="VEuPathDB" id="FungiDB:GVI51_I04719"/>
<dbReference type="VEuPathDB" id="FungiDB:CAGL0I04972g"/>
<comment type="caution">
    <text evidence="1">The sequence shown here is derived from an EMBL/GenBank/DDBJ whole genome shotgun (WGS) entry which is preliminary data.</text>
</comment>
<evidence type="ECO:0000313" key="2">
    <source>
        <dbReference type="Proteomes" id="UP000054886"/>
    </source>
</evidence>
<protein>
    <submittedName>
        <fullName evidence="1">Ino eighty subunit 5</fullName>
    </submittedName>
</protein>
<accession>A0A0W0D1D7</accession>
<dbReference type="Pfam" id="PF17335">
    <property type="entry name" value="IES5"/>
    <property type="match status" value="1"/>
</dbReference>
<organism evidence="1 2">
    <name type="scientific">Candida glabrata</name>
    <name type="common">Yeast</name>
    <name type="synonym">Torulopsis glabrata</name>
    <dbReference type="NCBI Taxonomy" id="5478"/>
    <lineage>
        <taxon>Eukaryota</taxon>
        <taxon>Fungi</taxon>
        <taxon>Dikarya</taxon>
        <taxon>Ascomycota</taxon>
        <taxon>Saccharomycotina</taxon>
        <taxon>Saccharomycetes</taxon>
        <taxon>Saccharomycetales</taxon>
        <taxon>Saccharomycetaceae</taxon>
        <taxon>Nakaseomyces</taxon>
    </lineage>
</organism>
<gene>
    <name evidence="1" type="ORF">AO440_002549</name>
</gene>
<dbReference type="AlphaFoldDB" id="A0A0W0D1D7"/>
<dbReference type="EMBL" id="LLZZ01000112">
    <property type="protein sequence ID" value="KTB05641.1"/>
    <property type="molecule type" value="Genomic_DNA"/>
</dbReference>
<dbReference type="GO" id="GO:0006338">
    <property type="term" value="P:chromatin remodeling"/>
    <property type="evidence" value="ECO:0007669"/>
    <property type="project" value="EnsemblFungi"/>
</dbReference>
<reference evidence="1 2" key="1">
    <citation type="submission" date="2015-10" db="EMBL/GenBank/DDBJ databases">
        <title>Draft genomes sequences of Candida glabrata isolates 1A, 1B, 2A, 2B, 3A and 3B.</title>
        <authorList>
            <person name="Haavelsrud O.E."/>
            <person name="Gaustad P."/>
        </authorList>
    </citation>
    <scope>NUCLEOTIDE SEQUENCE [LARGE SCALE GENOMIC DNA]</scope>
    <source>
        <strain evidence="1">910700640</strain>
    </source>
</reference>
<evidence type="ECO:0000313" key="1">
    <source>
        <dbReference type="EMBL" id="KTB05641.1"/>
    </source>
</evidence>
<dbReference type="VEuPathDB" id="FungiDB:GWK60_L04719"/>
<dbReference type="InterPro" id="IPR020366">
    <property type="entry name" value="Ies5"/>
</dbReference>
<dbReference type="GO" id="GO:0000722">
    <property type="term" value="P:telomere maintenance via recombination"/>
    <property type="evidence" value="ECO:0007669"/>
    <property type="project" value="EnsemblFungi"/>
</dbReference>
<sequence>MAAIDREALEKEYRKLTARNDDIIRQEATSKKEYATFSRKETSIITLLQSLEPTLQDMHELKNNEPRLISEETIAKVPGLSWYNEQIKLVQESGDKDDFDVPPELKESYELFKGLALLPKDGKSLSE</sequence>
<proteinExistence type="predicted"/>
<dbReference type="Proteomes" id="UP000054886">
    <property type="component" value="Unassembled WGS sequence"/>
</dbReference>
<name>A0A0W0D1D7_CANGB</name>